<accession>A0A3B0R4H5</accession>
<dbReference type="PANTHER" id="PTHR43133:SF8">
    <property type="entry name" value="RNA POLYMERASE SIGMA FACTOR HI_1459-RELATED"/>
    <property type="match status" value="1"/>
</dbReference>
<evidence type="ECO:0000259" key="6">
    <source>
        <dbReference type="Pfam" id="PF04542"/>
    </source>
</evidence>
<dbReference type="AlphaFoldDB" id="A0A3B0R4H5"/>
<dbReference type="CDD" id="cd06171">
    <property type="entry name" value="Sigma70_r4"/>
    <property type="match status" value="1"/>
</dbReference>
<dbReference type="SUPFAM" id="SSF88659">
    <property type="entry name" value="Sigma3 and sigma4 domains of RNA polymerase sigma factors"/>
    <property type="match status" value="1"/>
</dbReference>
<evidence type="ECO:0000256" key="1">
    <source>
        <dbReference type="ARBA" id="ARBA00010641"/>
    </source>
</evidence>
<keyword evidence="4" id="KW-0238">DNA-binding</keyword>
<name>A0A3B0R4H5_9ZZZZ</name>
<dbReference type="InterPro" id="IPR039425">
    <property type="entry name" value="RNA_pol_sigma-70-like"/>
</dbReference>
<dbReference type="InterPro" id="IPR013325">
    <property type="entry name" value="RNA_pol_sigma_r2"/>
</dbReference>
<dbReference type="PANTHER" id="PTHR43133">
    <property type="entry name" value="RNA POLYMERASE ECF-TYPE SIGMA FACTO"/>
    <property type="match status" value="1"/>
</dbReference>
<reference evidence="8" key="1">
    <citation type="submission" date="2018-06" db="EMBL/GenBank/DDBJ databases">
        <authorList>
            <person name="Zhirakovskaya E."/>
        </authorList>
    </citation>
    <scope>NUCLEOTIDE SEQUENCE</scope>
</reference>
<dbReference type="SUPFAM" id="SSF88946">
    <property type="entry name" value="Sigma2 domain of RNA polymerase sigma factors"/>
    <property type="match status" value="1"/>
</dbReference>
<keyword evidence="2" id="KW-0805">Transcription regulation</keyword>
<keyword evidence="3" id="KW-0731">Sigma factor</keyword>
<keyword evidence="5" id="KW-0804">Transcription</keyword>
<proteinExistence type="inferred from homology"/>
<sequence>MNINITDEQLMIRIGSGDRTAYKILVERHLRPYLVFATRVIQDRAGAEDIMQEAFVRVWKNASKWDQDRKTHFTTWFYRVVMNLCIDAKRKYKPAVDLAEAYDVQSDEIQPDAHLSEKQMAAEIATALKHLPDRQRMAMTLCYLQGLGNKEAADILGVTTSAMESLLVRGRKKMAELLSAHKKAFIEETMR</sequence>
<evidence type="ECO:0000256" key="3">
    <source>
        <dbReference type="ARBA" id="ARBA00023082"/>
    </source>
</evidence>
<dbReference type="Pfam" id="PF08281">
    <property type="entry name" value="Sigma70_r4_2"/>
    <property type="match status" value="1"/>
</dbReference>
<dbReference type="EMBL" id="UOED01000031">
    <property type="protein sequence ID" value="VAV88170.1"/>
    <property type="molecule type" value="Genomic_DNA"/>
</dbReference>
<dbReference type="InterPro" id="IPR007627">
    <property type="entry name" value="RNA_pol_sigma70_r2"/>
</dbReference>
<dbReference type="Gene3D" id="1.10.10.10">
    <property type="entry name" value="Winged helix-like DNA-binding domain superfamily/Winged helix DNA-binding domain"/>
    <property type="match status" value="1"/>
</dbReference>
<evidence type="ECO:0000259" key="7">
    <source>
        <dbReference type="Pfam" id="PF08281"/>
    </source>
</evidence>
<dbReference type="InterPro" id="IPR013249">
    <property type="entry name" value="RNA_pol_sigma70_r4_t2"/>
</dbReference>
<dbReference type="NCBIfam" id="NF004113">
    <property type="entry name" value="PRK05602.1"/>
    <property type="match status" value="1"/>
</dbReference>
<feature type="domain" description="RNA polymerase sigma factor 70 region 4 type 2" evidence="7">
    <location>
        <begin position="123"/>
        <end position="174"/>
    </location>
</feature>
<dbReference type="GO" id="GO:0003677">
    <property type="term" value="F:DNA binding"/>
    <property type="evidence" value="ECO:0007669"/>
    <property type="project" value="UniProtKB-KW"/>
</dbReference>
<gene>
    <name evidence="8" type="ORF">MNBD_ALPHA02-1691</name>
</gene>
<dbReference type="Pfam" id="PF04542">
    <property type="entry name" value="Sigma70_r2"/>
    <property type="match status" value="1"/>
</dbReference>
<evidence type="ECO:0008006" key="9">
    <source>
        <dbReference type="Google" id="ProtNLM"/>
    </source>
</evidence>
<evidence type="ECO:0000313" key="8">
    <source>
        <dbReference type="EMBL" id="VAV88170.1"/>
    </source>
</evidence>
<dbReference type="GO" id="GO:0016987">
    <property type="term" value="F:sigma factor activity"/>
    <property type="evidence" value="ECO:0007669"/>
    <property type="project" value="UniProtKB-KW"/>
</dbReference>
<evidence type="ECO:0000256" key="5">
    <source>
        <dbReference type="ARBA" id="ARBA00023163"/>
    </source>
</evidence>
<protein>
    <recommendedName>
        <fullName evidence="9">RNA polymerase ECF-type sigma factor</fullName>
    </recommendedName>
</protein>
<dbReference type="Gene3D" id="1.10.1740.10">
    <property type="match status" value="1"/>
</dbReference>
<organism evidence="8">
    <name type="scientific">hydrothermal vent metagenome</name>
    <dbReference type="NCBI Taxonomy" id="652676"/>
    <lineage>
        <taxon>unclassified sequences</taxon>
        <taxon>metagenomes</taxon>
        <taxon>ecological metagenomes</taxon>
    </lineage>
</organism>
<dbReference type="NCBIfam" id="TIGR02937">
    <property type="entry name" value="sigma70-ECF"/>
    <property type="match status" value="1"/>
</dbReference>
<feature type="domain" description="RNA polymerase sigma-70 region 2" evidence="6">
    <location>
        <begin position="25"/>
        <end position="92"/>
    </location>
</feature>
<dbReference type="InterPro" id="IPR014284">
    <property type="entry name" value="RNA_pol_sigma-70_dom"/>
</dbReference>
<dbReference type="InterPro" id="IPR013324">
    <property type="entry name" value="RNA_pol_sigma_r3/r4-like"/>
</dbReference>
<dbReference type="InterPro" id="IPR036388">
    <property type="entry name" value="WH-like_DNA-bd_sf"/>
</dbReference>
<evidence type="ECO:0000256" key="4">
    <source>
        <dbReference type="ARBA" id="ARBA00023125"/>
    </source>
</evidence>
<evidence type="ECO:0000256" key="2">
    <source>
        <dbReference type="ARBA" id="ARBA00023015"/>
    </source>
</evidence>
<dbReference type="GO" id="GO:0006352">
    <property type="term" value="P:DNA-templated transcription initiation"/>
    <property type="evidence" value="ECO:0007669"/>
    <property type="project" value="InterPro"/>
</dbReference>
<comment type="similarity">
    <text evidence="1">Belongs to the sigma-70 factor family. ECF subfamily.</text>
</comment>